<accession>A0A5B6V3Y2</accession>
<evidence type="ECO:0000313" key="2">
    <source>
        <dbReference type="Proteomes" id="UP000325315"/>
    </source>
</evidence>
<name>A0A5B6V3Y2_9ROSI</name>
<comment type="caution">
    <text evidence="1">The sequence shown here is derived from an EMBL/GenBank/DDBJ whole genome shotgun (WGS) entry which is preliminary data.</text>
</comment>
<dbReference type="Proteomes" id="UP000325315">
    <property type="component" value="Unassembled WGS sequence"/>
</dbReference>
<dbReference type="OrthoDB" id="1723222at2759"/>
<evidence type="ECO:0000313" key="1">
    <source>
        <dbReference type="EMBL" id="KAA3463852.1"/>
    </source>
</evidence>
<dbReference type="AlphaFoldDB" id="A0A5B6V3Y2"/>
<gene>
    <name evidence="1" type="ORF">EPI10_008169</name>
</gene>
<dbReference type="EMBL" id="SMMG02000008">
    <property type="protein sequence ID" value="KAA3463852.1"/>
    <property type="molecule type" value="Genomic_DNA"/>
</dbReference>
<protein>
    <submittedName>
        <fullName evidence="1">Protein NYNRIN-like</fullName>
    </submittedName>
</protein>
<proteinExistence type="predicted"/>
<keyword evidence="2" id="KW-1185">Reference proteome</keyword>
<sequence>MANENTKLYKERSKLLHDARIKKMRVLTRPKGPYTINQVTPHGAIELIGNGGQNFLINGQRLKHYFGGTTKEIVKK</sequence>
<organism evidence="1 2">
    <name type="scientific">Gossypium australe</name>
    <dbReference type="NCBI Taxonomy" id="47621"/>
    <lineage>
        <taxon>Eukaryota</taxon>
        <taxon>Viridiplantae</taxon>
        <taxon>Streptophyta</taxon>
        <taxon>Embryophyta</taxon>
        <taxon>Tracheophyta</taxon>
        <taxon>Spermatophyta</taxon>
        <taxon>Magnoliopsida</taxon>
        <taxon>eudicotyledons</taxon>
        <taxon>Gunneridae</taxon>
        <taxon>Pentapetalae</taxon>
        <taxon>rosids</taxon>
        <taxon>malvids</taxon>
        <taxon>Malvales</taxon>
        <taxon>Malvaceae</taxon>
        <taxon>Malvoideae</taxon>
        <taxon>Gossypium</taxon>
    </lineage>
</organism>
<reference evidence="2" key="1">
    <citation type="journal article" date="2019" name="Plant Biotechnol. J.">
        <title>Genome sequencing of the Australian wild diploid species Gossypium australe highlights disease resistance and delayed gland morphogenesis.</title>
        <authorList>
            <person name="Cai Y."/>
            <person name="Cai X."/>
            <person name="Wang Q."/>
            <person name="Wang P."/>
            <person name="Zhang Y."/>
            <person name="Cai C."/>
            <person name="Xu Y."/>
            <person name="Wang K."/>
            <person name="Zhou Z."/>
            <person name="Wang C."/>
            <person name="Geng S."/>
            <person name="Li B."/>
            <person name="Dong Q."/>
            <person name="Hou Y."/>
            <person name="Wang H."/>
            <person name="Ai P."/>
            <person name="Liu Z."/>
            <person name="Yi F."/>
            <person name="Sun M."/>
            <person name="An G."/>
            <person name="Cheng J."/>
            <person name="Zhang Y."/>
            <person name="Shi Q."/>
            <person name="Xie Y."/>
            <person name="Shi X."/>
            <person name="Chang Y."/>
            <person name="Huang F."/>
            <person name="Chen Y."/>
            <person name="Hong S."/>
            <person name="Mi L."/>
            <person name="Sun Q."/>
            <person name="Zhang L."/>
            <person name="Zhou B."/>
            <person name="Peng R."/>
            <person name="Zhang X."/>
            <person name="Liu F."/>
        </authorList>
    </citation>
    <scope>NUCLEOTIDE SEQUENCE [LARGE SCALE GENOMIC DNA]</scope>
    <source>
        <strain evidence="2">cv. PA1801</strain>
    </source>
</reference>